<protein>
    <submittedName>
        <fullName evidence="2">Uncharacterized protein</fullName>
    </submittedName>
</protein>
<feature type="region of interest" description="Disordered" evidence="1">
    <location>
        <begin position="147"/>
        <end position="171"/>
    </location>
</feature>
<feature type="compositionally biased region" description="Basic and acidic residues" evidence="1">
    <location>
        <begin position="66"/>
        <end position="75"/>
    </location>
</feature>
<sequence length="201" mass="22354">MSRVRPPVFIYNMPAVNPNNPSQGGAQRTTFRPPWVKEGPTPLPMPTAPWTARGREATAGAATAPEEPKKPEKPGPRRLSKVTIVPSQPQPESVNQEVISQANLKWKPKAQEKKQETIVTFSKPQTPKVIDKSQERLTPLSKVQQLPAVKEKESPKALSLKTPVKKRGSRTASNFWAERNTAKRVYNYCPCGDRVQAQTVN</sequence>
<dbReference type="EMBL" id="GEBQ01006482">
    <property type="protein sequence ID" value="JAT33495.1"/>
    <property type="molecule type" value="Transcribed_RNA"/>
</dbReference>
<dbReference type="EMBL" id="GEBQ01018740">
    <property type="protein sequence ID" value="JAT21237.1"/>
    <property type="molecule type" value="Transcribed_RNA"/>
</dbReference>
<evidence type="ECO:0000256" key="1">
    <source>
        <dbReference type="SAM" id="MobiDB-lite"/>
    </source>
</evidence>
<feature type="compositionally biased region" description="Polar residues" evidence="1">
    <location>
        <begin position="17"/>
        <end position="30"/>
    </location>
</feature>
<reference evidence="2" key="1">
    <citation type="submission" date="2015-11" db="EMBL/GenBank/DDBJ databases">
        <title>De novo transcriptome assembly of four potential Pierce s Disease insect vectors from Arizona vineyards.</title>
        <authorList>
            <person name="Tassone E.E."/>
        </authorList>
    </citation>
    <scope>NUCLEOTIDE SEQUENCE</scope>
</reference>
<dbReference type="AlphaFoldDB" id="A0A1B6LC29"/>
<evidence type="ECO:0000313" key="2">
    <source>
        <dbReference type="EMBL" id="JAT21237.1"/>
    </source>
</evidence>
<name>A0A1B6LC29_9HEMI</name>
<feature type="compositionally biased region" description="Polar residues" evidence="1">
    <location>
        <begin position="85"/>
        <end position="96"/>
    </location>
</feature>
<organism evidence="2">
    <name type="scientific">Graphocephala atropunctata</name>
    <dbReference type="NCBI Taxonomy" id="36148"/>
    <lineage>
        <taxon>Eukaryota</taxon>
        <taxon>Metazoa</taxon>
        <taxon>Ecdysozoa</taxon>
        <taxon>Arthropoda</taxon>
        <taxon>Hexapoda</taxon>
        <taxon>Insecta</taxon>
        <taxon>Pterygota</taxon>
        <taxon>Neoptera</taxon>
        <taxon>Paraneoptera</taxon>
        <taxon>Hemiptera</taxon>
        <taxon>Auchenorrhyncha</taxon>
        <taxon>Membracoidea</taxon>
        <taxon>Cicadellidae</taxon>
        <taxon>Cicadellinae</taxon>
        <taxon>Cicadellini</taxon>
        <taxon>Graphocephala</taxon>
    </lineage>
</organism>
<accession>A0A1B6LC29</accession>
<gene>
    <name evidence="3" type="ORF">g.34527</name>
    <name evidence="2" type="ORF">g.34531</name>
</gene>
<proteinExistence type="predicted"/>
<feature type="region of interest" description="Disordered" evidence="1">
    <location>
        <begin position="1"/>
        <end position="96"/>
    </location>
</feature>
<evidence type="ECO:0000313" key="3">
    <source>
        <dbReference type="EMBL" id="JAT33495.1"/>
    </source>
</evidence>